<name>A0A151MHN9_ALLMI</name>
<organism evidence="1 2">
    <name type="scientific">Alligator mississippiensis</name>
    <name type="common">American alligator</name>
    <dbReference type="NCBI Taxonomy" id="8496"/>
    <lineage>
        <taxon>Eukaryota</taxon>
        <taxon>Metazoa</taxon>
        <taxon>Chordata</taxon>
        <taxon>Craniata</taxon>
        <taxon>Vertebrata</taxon>
        <taxon>Euteleostomi</taxon>
        <taxon>Archelosauria</taxon>
        <taxon>Archosauria</taxon>
        <taxon>Crocodylia</taxon>
        <taxon>Alligatoridae</taxon>
        <taxon>Alligatorinae</taxon>
        <taxon>Alligator</taxon>
    </lineage>
</organism>
<sequence length="69" mass="7853">MHSKYNSYRGAMAAARTSVMSQETNLMPHENCFPLQIPLTQLLSWPTSSAGTPDIDTHFDVTLFFEYVR</sequence>
<reference evidence="1 2" key="1">
    <citation type="journal article" date="2012" name="Genome Biol.">
        <title>Sequencing three crocodilian genomes to illuminate the evolution of archosaurs and amniotes.</title>
        <authorList>
            <person name="St John J.A."/>
            <person name="Braun E.L."/>
            <person name="Isberg S.R."/>
            <person name="Miles L.G."/>
            <person name="Chong A.Y."/>
            <person name="Gongora J."/>
            <person name="Dalzell P."/>
            <person name="Moran C."/>
            <person name="Bed'hom B."/>
            <person name="Abzhanov A."/>
            <person name="Burgess S.C."/>
            <person name="Cooksey A.M."/>
            <person name="Castoe T.A."/>
            <person name="Crawford N.G."/>
            <person name="Densmore L.D."/>
            <person name="Drew J.C."/>
            <person name="Edwards S.V."/>
            <person name="Faircloth B.C."/>
            <person name="Fujita M.K."/>
            <person name="Greenwold M.J."/>
            <person name="Hoffmann F.G."/>
            <person name="Howard J.M."/>
            <person name="Iguchi T."/>
            <person name="Janes D.E."/>
            <person name="Khan S.Y."/>
            <person name="Kohno S."/>
            <person name="de Koning A.J."/>
            <person name="Lance S.L."/>
            <person name="McCarthy F.M."/>
            <person name="McCormack J.E."/>
            <person name="Merchant M.E."/>
            <person name="Peterson D.G."/>
            <person name="Pollock D.D."/>
            <person name="Pourmand N."/>
            <person name="Raney B.J."/>
            <person name="Roessler K.A."/>
            <person name="Sanford J.R."/>
            <person name="Sawyer R.H."/>
            <person name="Schmidt C.J."/>
            <person name="Triplett E.W."/>
            <person name="Tuberville T.D."/>
            <person name="Venegas-Anaya M."/>
            <person name="Howard J.T."/>
            <person name="Jarvis E.D."/>
            <person name="Guillette L.J.Jr."/>
            <person name="Glenn T.C."/>
            <person name="Green R.E."/>
            <person name="Ray D.A."/>
        </authorList>
    </citation>
    <scope>NUCLEOTIDE SEQUENCE [LARGE SCALE GENOMIC DNA]</scope>
    <source>
        <strain evidence="1">KSC_2009_1</strain>
    </source>
</reference>
<dbReference type="AlphaFoldDB" id="A0A151MHN9"/>
<keyword evidence="2" id="KW-1185">Reference proteome</keyword>
<protein>
    <submittedName>
        <fullName evidence="1">Uncharacterized protein</fullName>
    </submittedName>
</protein>
<dbReference type="Proteomes" id="UP000050525">
    <property type="component" value="Unassembled WGS sequence"/>
</dbReference>
<dbReference type="EMBL" id="AKHW03006155">
    <property type="protein sequence ID" value="KYO24038.1"/>
    <property type="molecule type" value="Genomic_DNA"/>
</dbReference>
<proteinExistence type="predicted"/>
<evidence type="ECO:0000313" key="2">
    <source>
        <dbReference type="Proteomes" id="UP000050525"/>
    </source>
</evidence>
<gene>
    <name evidence="1" type="ORF">Y1Q_0004621</name>
</gene>
<comment type="caution">
    <text evidence="1">The sequence shown here is derived from an EMBL/GenBank/DDBJ whole genome shotgun (WGS) entry which is preliminary data.</text>
</comment>
<accession>A0A151MHN9</accession>
<evidence type="ECO:0000313" key="1">
    <source>
        <dbReference type="EMBL" id="KYO24038.1"/>
    </source>
</evidence>